<dbReference type="AlphaFoldDB" id="A0A0E3B6L8"/>
<dbReference type="SUPFAM" id="SSF54928">
    <property type="entry name" value="RNA-binding domain, RBD"/>
    <property type="match status" value="1"/>
</dbReference>
<sequence length="83" mass="8942">MQSNLYVTNLGYSIDSEALRTHFGSCGDVVAADVIIDRDTGRSRGFGFVEMGTQEQAQKAIETLNDQPLGGRALGVALARPRK</sequence>
<dbReference type="Pfam" id="PF00076">
    <property type="entry name" value="RRM_1"/>
    <property type="match status" value="1"/>
</dbReference>
<evidence type="ECO:0000313" key="5">
    <source>
        <dbReference type="Proteomes" id="UP000029549"/>
    </source>
</evidence>
<name>A0A0E3B6L8_9BURK</name>
<proteinExistence type="predicted"/>
<dbReference type="EMBL" id="AWTN01000150">
    <property type="protein sequence ID" value="KGG82845.1"/>
    <property type="molecule type" value="Genomic_DNA"/>
</dbReference>
<dbReference type="GeneID" id="69559206"/>
<feature type="domain" description="RRM" evidence="2">
    <location>
        <begin position="3"/>
        <end position="81"/>
    </location>
</feature>
<dbReference type="EMBL" id="AWTP01000156">
    <property type="protein sequence ID" value="KGH04439.1"/>
    <property type="molecule type" value="Genomic_DNA"/>
</dbReference>
<evidence type="ECO:0000259" key="2">
    <source>
        <dbReference type="PROSITE" id="PS50102"/>
    </source>
</evidence>
<accession>A0A176TTY6</accession>
<dbReference type="RefSeq" id="WP_034383899.1">
    <property type="nucleotide sequence ID" value="NZ_AP025193.1"/>
</dbReference>
<dbReference type="PANTHER" id="PTHR48025">
    <property type="entry name" value="OS02G0815200 PROTEIN"/>
    <property type="match status" value="1"/>
</dbReference>
<dbReference type="Gene3D" id="3.30.70.330">
    <property type="match status" value="1"/>
</dbReference>
<evidence type="ECO:0000313" key="3">
    <source>
        <dbReference type="EMBL" id="KGG82845.1"/>
    </source>
</evidence>
<dbReference type="GO" id="GO:0003729">
    <property type="term" value="F:mRNA binding"/>
    <property type="evidence" value="ECO:0007669"/>
    <property type="project" value="TreeGrafter"/>
</dbReference>
<dbReference type="PATRIC" id="fig|285.48.peg.4650"/>
<dbReference type="InterPro" id="IPR012677">
    <property type="entry name" value="Nucleotide-bd_a/b_plait_sf"/>
</dbReference>
<dbReference type="InterPro" id="IPR035979">
    <property type="entry name" value="RBD_domain_sf"/>
</dbReference>
<dbReference type="SMART" id="SM00360">
    <property type="entry name" value="RRM"/>
    <property type="match status" value="1"/>
</dbReference>
<dbReference type="Proteomes" id="UP000029549">
    <property type="component" value="Unassembled WGS sequence"/>
</dbReference>
<gene>
    <name evidence="3" type="ORF">P245_26665</name>
    <name evidence="4" type="ORF">P608_24570</name>
</gene>
<dbReference type="InterPro" id="IPR050502">
    <property type="entry name" value="Euk_RNA-bind_prot"/>
</dbReference>
<evidence type="ECO:0000256" key="1">
    <source>
        <dbReference type="ARBA" id="ARBA00022884"/>
    </source>
</evidence>
<keyword evidence="5" id="KW-1185">Reference proteome</keyword>
<comment type="caution">
    <text evidence="3">The sequence shown here is derived from an EMBL/GenBank/DDBJ whole genome shotgun (WGS) entry which is preliminary data.</text>
</comment>
<evidence type="ECO:0000313" key="4">
    <source>
        <dbReference type="EMBL" id="KGH04439.1"/>
    </source>
</evidence>
<dbReference type="PANTHER" id="PTHR48025:SF1">
    <property type="entry name" value="RRM DOMAIN-CONTAINING PROTEIN"/>
    <property type="match status" value="1"/>
</dbReference>
<evidence type="ECO:0000313" key="6">
    <source>
        <dbReference type="Proteomes" id="UP000029567"/>
    </source>
</evidence>
<keyword evidence="1" id="KW-0694">RNA-binding</keyword>
<dbReference type="InterPro" id="IPR000504">
    <property type="entry name" value="RRM_dom"/>
</dbReference>
<dbReference type="Proteomes" id="UP000029567">
    <property type="component" value="Unassembled WGS sequence"/>
</dbReference>
<protein>
    <submittedName>
        <fullName evidence="3">RNA-binding protein</fullName>
    </submittedName>
</protein>
<reference evidence="5 6" key="1">
    <citation type="submission" date="2013-09" db="EMBL/GenBank/DDBJ databases">
        <title>High correlation between genotypes and phenotypes of environmental bacteria Comamonas testosteroni strains.</title>
        <authorList>
            <person name="Liu L."/>
            <person name="Zhu W."/>
            <person name="Xia X."/>
            <person name="Xu B."/>
            <person name="Luo M."/>
            <person name="Wang G."/>
        </authorList>
    </citation>
    <scope>NUCLEOTIDE SEQUENCE [LARGE SCALE GENOMIC DNA]</scope>
    <source>
        <strain evidence="4 5">DF2</strain>
        <strain evidence="3 6">JL14</strain>
    </source>
</reference>
<dbReference type="PROSITE" id="PS50102">
    <property type="entry name" value="RRM"/>
    <property type="match status" value="1"/>
</dbReference>
<organism evidence="3 6">
    <name type="scientific">Comamonas thiooxydans</name>
    <dbReference type="NCBI Taxonomy" id="363952"/>
    <lineage>
        <taxon>Bacteria</taxon>
        <taxon>Pseudomonadati</taxon>
        <taxon>Pseudomonadota</taxon>
        <taxon>Betaproteobacteria</taxon>
        <taxon>Burkholderiales</taxon>
        <taxon>Comamonadaceae</taxon>
        <taxon>Comamonas</taxon>
    </lineage>
</organism>
<accession>A0A0E3B6L8</accession>